<evidence type="ECO:0000313" key="4">
    <source>
        <dbReference type="Proteomes" id="UP000198775"/>
    </source>
</evidence>
<dbReference type="Gene3D" id="2.130.10.10">
    <property type="entry name" value="YVTN repeat-like/Quinoprotein amine dehydrogenase"/>
    <property type="match status" value="2"/>
</dbReference>
<evidence type="ECO:0000313" key="3">
    <source>
        <dbReference type="EMBL" id="SEN01116.1"/>
    </source>
</evidence>
<dbReference type="AlphaFoldDB" id="A0A1H8D1L4"/>
<dbReference type="InterPro" id="IPR018391">
    <property type="entry name" value="PQQ_b-propeller_rpt"/>
</dbReference>
<protein>
    <submittedName>
        <fullName evidence="3">Outer membrane protein assembly factor BamB, contains PQQ-like beta-propeller repeat</fullName>
    </submittedName>
</protein>
<dbReference type="PANTHER" id="PTHR34512:SF30">
    <property type="entry name" value="OUTER MEMBRANE PROTEIN ASSEMBLY FACTOR BAMB"/>
    <property type="match status" value="1"/>
</dbReference>
<evidence type="ECO:0000259" key="2">
    <source>
        <dbReference type="Pfam" id="PF13360"/>
    </source>
</evidence>
<dbReference type="SUPFAM" id="SSF50998">
    <property type="entry name" value="Quinoprotein alcohol dehydrogenase-like"/>
    <property type="match status" value="2"/>
</dbReference>
<keyword evidence="4" id="KW-1185">Reference proteome</keyword>
<dbReference type="InterPro" id="IPR011047">
    <property type="entry name" value="Quinoprotein_ADH-like_sf"/>
</dbReference>
<dbReference type="PROSITE" id="PS51318">
    <property type="entry name" value="TAT"/>
    <property type="match status" value="1"/>
</dbReference>
<proteinExistence type="predicted"/>
<dbReference type="Pfam" id="PF13360">
    <property type="entry name" value="PQQ_2"/>
    <property type="match status" value="2"/>
</dbReference>
<evidence type="ECO:0000256" key="1">
    <source>
        <dbReference type="SAM" id="MobiDB-lite"/>
    </source>
</evidence>
<gene>
    <name evidence="3" type="ORF">SAMN05216388_1001148</name>
</gene>
<feature type="domain" description="Pyrrolo-quinoline quinone repeat" evidence="2">
    <location>
        <begin position="233"/>
        <end position="361"/>
    </location>
</feature>
<feature type="region of interest" description="Disordered" evidence="1">
    <location>
        <begin position="399"/>
        <end position="423"/>
    </location>
</feature>
<name>A0A1H8D1L4_9EURY</name>
<dbReference type="InterPro" id="IPR002372">
    <property type="entry name" value="PQQ_rpt_dom"/>
</dbReference>
<organism evidence="3 4">
    <name type="scientific">Halorientalis persicus</name>
    <dbReference type="NCBI Taxonomy" id="1367881"/>
    <lineage>
        <taxon>Archaea</taxon>
        <taxon>Methanobacteriati</taxon>
        <taxon>Methanobacteriota</taxon>
        <taxon>Stenosarchaea group</taxon>
        <taxon>Halobacteria</taxon>
        <taxon>Halobacteriales</taxon>
        <taxon>Haloarculaceae</taxon>
        <taxon>Halorientalis</taxon>
    </lineage>
</organism>
<dbReference type="RefSeq" id="WP_092656607.1">
    <property type="nucleotide sequence ID" value="NZ_FOCX01000001.1"/>
</dbReference>
<reference evidence="4" key="1">
    <citation type="submission" date="2016-10" db="EMBL/GenBank/DDBJ databases">
        <authorList>
            <person name="Varghese N."/>
            <person name="Submissions S."/>
        </authorList>
    </citation>
    <scope>NUCLEOTIDE SEQUENCE [LARGE SCALE GENOMIC DNA]</scope>
    <source>
        <strain evidence="4">IBRC-M 10043</strain>
    </source>
</reference>
<dbReference type="PANTHER" id="PTHR34512">
    <property type="entry name" value="CELL SURFACE PROTEIN"/>
    <property type="match status" value="1"/>
</dbReference>
<dbReference type="Proteomes" id="UP000198775">
    <property type="component" value="Unassembled WGS sequence"/>
</dbReference>
<accession>A0A1H8D1L4</accession>
<sequence>MADDGHAVTRRSMLGVLGAAGVGGTGVVGRVAAQATGESWPMHRVNARNTGWLPGPEGVATAVETDWVFEAFHGPNGLSVADGTVYVTDDNDESKPYRGTVYALSAADGTEQWRYEFDRWAQTMPAVADGRVFVTTNGNGDGYVYAFDAETGDRLWRYDAESEIVCAPTVADGQLYLGLIGDEVVSLDPETGYPDWQTGVDGRVWGSPAVANGYLYVGTDPRQGPDEPITSPATVYALDTDDGTIQWEYDAGEVRITASPALADGTVFVAADDGVLRALSVVDGTVEWTHTVGSEGNETPVVHDGTVYANSQGSLVALDAGDGTVQWTHDSENVASQLLGTTGALYATAGDGLLAVDAADGTGRRLGTDGRELDPKAVVGDGIYGFDRSQGRVFGYEITERERASGTRTGGSPTPTAGGDGSSGLLGNAGLPAGLLAALLGGVGAYRWLSNDEE</sequence>
<feature type="compositionally biased region" description="Low complexity" evidence="1">
    <location>
        <begin position="406"/>
        <end position="417"/>
    </location>
</feature>
<dbReference type="InterPro" id="IPR015943">
    <property type="entry name" value="WD40/YVTN_repeat-like_dom_sf"/>
</dbReference>
<dbReference type="EMBL" id="FOCX01000001">
    <property type="protein sequence ID" value="SEN01116.1"/>
    <property type="molecule type" value="Genomic_DNA"/>
</dbReference>
<dbReference type="OrthoDB" id="136681at2157"/>
<dbReference type="InterPro" id="IPR006311">
    <property type="entry name" value="TAT_signal"/>
</dbReference>
<feature type="domain" description="Pyrrolo-quinoline quinone repeat" evidence="2">
    <location>
        <begin position="76"/>
        <end position="162"/>
    </location>
</feature>
<dbReference type="SMART" id="SM00564">
    <property type="entry name" value="PQQ"/>
    <property type="match status" value="6"/>
</dbReference>